<dbReference type="GO" id="GO:0004722">
    <property type="term" value="F:protein serine/threonine phosphatase activity"/>
    <property type="evidence" value="ECO:0007669"/>
    <property type="project" value="UniProtKB-EC"/>
</dbReference>
<name>A0A6J4NAN5_9ACTN</name>
<dbReference type="EC" id="3.1.3.16" evidence="4"/>
<feature type="transmembrane region" description="Helical" evidence="2">
    <location>
        <begin position="332"/>
        <end position="351"/>
    </location>
</feature>
<feature type="compositionally biased region" description="Low complexity" evidence="1">
    <location>
        <begin position="296"/>
        <end position="311"/>
    </location>
</feature>
<dbReference type="EMBL" id="CADCUL010000155">
    <property type="protein sequence ID" value="CAA9382482.1"/>
    <property type="molecule type" value="Genomic_DNA"/>
</dbReference>
<feature type="region of interest" description="Disordered" evidence="1">
    <location>
        <begin position="284"/>
        <end position="315"/>
    </location>
</feature>
<evidence type="ECO:0000256" key="2">
    <source>
        <dbReference type="SAM" id="Phobius"/>
    </source>
</evidence>
<keyword evidence="4" id="KW-0378">Hydrolase</keyword>
<dbReference type="SMART" id="SM00332">
    <property type="entry name" value="PP2Cc"/>
    <property type="match status" value="1"/>
</dbReference>
<dbReference type="Gene3D" id="3.60.40.10">
    <property type="entry name" value="PPM-type phosphatase domain"/>
    <property type="match status" value="1"/>
</dbReference>
<feature type="domain" description="PPM-type phosphatase" evidence="3">
    <location>
        <begin position="6"/>
        <end position="235"/>
    </location>
</feature>
<dbReference type="SMART" id="SM00331">
    <property type="entry name" value="PP2C_SIG"/>
    <property type="match status" value="1"/>
</dbReference>
<organism evidence="4">
    <name type="scientific">uncultured Nocardioidaceae bacterium</name>
    <dbReference type="NCBI Taxonomy" id="253824"/>
    <lineage>
        <taxon>Bacteria</taxon>
        <taxon>Bacillati</taxon>
        <taxon>Actinomycetota</taxon>
        <taxon>Actinomycetes</taxon>
        <taxon>Propionibacteriales</taxon>
        <taxon>Nocardioidaceae</taxon>
        <taxon>environmental samples</taxon>
    </lineage>
</organism>
<keyword evidence="2" id="KW-1133">Transmembrane helix</keyword>
<evidence type="ECO:0000256" key="1">
    <source>
        <dbReference type="SAM" id="MobiDB-lite"/>
    </source>
</evidence>
<protein>
    <submittedName>
        <fullName evidence="4">Serine/threonine phosphatase PPP</fullName>
        <ecNumber evidence="4">3.1.3.16</ecNumber>
    </submittedName>
</protein>
<sequence>MTLSWRYSAISDTGRVRQNNQDSGYAGEHLLCVADGMGGAAAGDLASTVVVQTLRRLDAPAPDDLLEALAGAVLRANVRLAEIVESDPTVEGMGTTATAIVLDGDRAGLVHIGDSRAYRLRGGKLEQLTEDHTLVQNLVDEGRITADEARSHPHRSLILRVLDGRQDVQPDLHMLDLQAGDRLLVCSDGVSGFVADEDIARVLGSGTVDSAAVDLLRLALDSGSSDNVTCVVGEVVDTSSVTASAAPDSDDRDDLTDTTDGELAAVSMGPLLVGAVSEESRSRALSTAATPRVSPGASGATGATASGGAASDDPEQLRYAPLAPGGFRRVRGLLIAVVLLVALVVAGLLAYRWSQQQYYVAEADGRVTIFKGVRLDVPGLSLSEEHESSDLSVADLPDYNAGQVADGLPAEDLADAQAIVNRLDALVDDCASDSATAPECEGAGAEDPTASPAPEAPSPDPTPRETRPAQGGQR</sequence>
<dbReference type="SUPFAM" id="SSF81606">
    <property type="entry name" value="PP2C-like"/>
    <property type="match status" value="1"/>
</dbReference>
<dbReference type="Pfam" id="PF13672">
    <property type="entry name" value="PP2C_2"/>
    <property type="match status" value="1"/>
</dbReference>
<dbReference type="AlphaFoldDB" id="A0A6J4NAN5"/>
<dbReference type="InterPro" id="IPR015655">
    <property type="entry name" value="PP2C"/>
</dbReference>
<dbReference type="PROSITE" id="PS51746">
    <property type="entry name" value="PPM_2"/>
    <property type="match status" value="1"/>
</dbReference>
<feature type="region of interest" description="Disordered" evidence="1">
    <location>
        <begin position="432"/>
        <end position="474"/>
    </location>
</feature>
<dbReference type="CDD" id="cd00143">
    <property type="entry name" value="PP2Cc"/>
    <property type="match status" value="1"/>
</dbReference>
<proteinExistence type="predicted"/>
<gene>
    <name evidence="4" type="ORF">AVDCRST_MAG21-1784</name>
</gene>
<reference evidence="4" key="1">
    <citation type="submission" date="2020-02" db="EMBL/GenBank/DDBJ databases">
        <authorList>
            <person name="Meier V. D."/>
        </authorList>
    </citation>
    <scope>NUCLEOTIDE SEQUENCE</scope>
    <source>
        <strain evidence="4">AVDCRST_MAG21</strain>
    </source>
</reference>
<keyword evidence="2" id="KW-0472">Membrane</keyword>
<accession>A0A6J4NAN5</accession>
<dbReference type="InterPro" id="IPR036457">
    <property type="entry name" value="PPM-type-like_dom_sf"/>
</dbReference>
<keyword evidence="2" id="KW-0812">Transmembrane</keyword>
<dbReference type="PANTHER" id="PTHR47992">
    <property type="entry name" value="PROTEIN PHOSPHATASE"/>
    <property type="match status" value="1"/>
</dbReference>
<dbReference type="InterPro" id="IPR001932">
    <property type="entry name" value="PPM-type_phosphatase-like_dom"/>
</dbReference>
<evidence type="ECO:0000259" key="3">
    <source>
        <dbReference type="PROSITE" id="PS51746"/>
    </source>
</evidence>
<evidence type="ECO:0000313" key="4">
    <source>
        <dbReference type="EMBL" id="CAA9382482.1"/>
    </source>
</evidence>